<organism evidence="6">
    <name type="scientific">marine sediment metagenome</name>
    <dbReference type="NCBI Taxonomy" id="412755"/>
    <lineage>
        <taxon>unclassified sequences</taxon>
        <taxon>metagenomes</taxon>
        <taxon>ecological metagenomes</taxon>
    </lineage>
</organism>
<dbReference type="InterPro" id="IPR051914">
    <property type="entry name" value="FAD-linked_OxidoTrans_Type4"/>
</dbReference>
<dbReference type="SUPFAM" id="SSF56176">
    <property type="entry name" value="FAD-binding/transporter-associated domain-like"/>
    <property type="match status" value="1"/>
</dbReference>
<dbReference type="InterPro" id="IPR016166">
    <property type="entry name" value="FAD-bd_PCMH"/>
</dbReference>
<dbReference type="Pfam" id="PF02913">
    <property type="entry name" value="FAD-oxidase_C"/>
    <property type="match status" value="1"/>
</dbReference>
<evidence type="ECO:0000259" key="5">
    <source>
        <dbReference type="PROSITE" id="PS51387"/>
    </source>
</evidence>
<evidence type="ECO:0000256" key="3">
    <source>
        <dbReference type="ARBA" id="ARBA00022827"/>
    </source>
</evidence>
<feature type="domain" description="FAD-binding PCMH-type" evidence="5">
    <location>
        <begin position="1"/>
        <end position="131"/>
    </location>
</feature>
<dbReference type="InterPro" id="IPR006094">
    <property type="entry name" value="Oxid_FAD_bind_N"/>
</dbReference>
<dbReference type="Gene3D" id="3.30.465.10">
    <property type="match status" value="1"/>
</dbReference>
<evidence type="ECO:0000313" key="6">
    <source>
        <dbReference type="EMBL" id="GAI12557.1"/>
    </source>
</evidence>
<dbReference type="EMBL" id="BARV01006413">
    <property type="protein sequence ID" value="GAI12557.1"/>
    <property type="molecule type" value="Genomic_DNA"/>
</dbReference>
<dbReference type="PROSITE" id="PS51387">
    <property type="entry name" value="FAD_PCMH"/>
    <property type="match status" value="1"/>
</dbReference>
<dbReference type="InterPro" id="IPR016171">
    <property type="entry name" value="Vanillyl_alc_oxidase_C-sub2"/>
</dbReference>
<keyword evidence="4" id="KW-0560">Oxidoreductase</keyword>
<gene>
    <name evidence="6" type="ORF">S06H3_13142</name>
</gene>
<dbReference type="InterPro" id="IPR016164">
    <property type="entry name" value="FAD-linked_Oxase-like_C"/>
</dbReference>
<dbReference type="SUPFAM" id="SSF55103">
    <property type="entry name" value="FAD-linked oxidases, C-terminal domain"/>
    <property type="match status" value="1"/>
</dbReference>
<dbReference type="Gene3D" id="3.30.70.2740">
    <property type="match status" value="1"/>
</dbReference>
<dbReference type="InterPro" id="IPR004113">
    <property type="entry name" value="FAD-bd_oxidored_4_C"/>
</dbReference>
<dbReference type="InterPro" id="IPR036318">
    <property type="entry name" value="FAD-bd_PCMH-like_sf"/>
</dbReference>
<keyword evidence="2" id="KW-0285">Flavoprotein</keyword>
<comment type="caution">
    <text evidence="6">The sequence shown here is derived from an EMBL/GenBank/DDBJ whole genome shotgun (WGS) entry which is preliminary data.</text>
</comment>
<dbReference type="Pfam" id="PF01565">
    <property type="entry name" value="FAD_binding_4"/>
    <property type="match status" value="1"/>
</dbReference>
<sequence>DCVLLSVERLDKVEEVDKANLMITAQAGVTYSKLVEAAEDAGMFFPPKPGDVGAVVGGIVACNAAGARAVKYGVTRNFVKGLEVVFPTGEIVTFGGKLIKNAMGLDLLHLMIGSEGTLGVITKAVFRLVPKPRYSGTLVASFNERLEAMKVAPLLALQMIIPLAGEYLDHDLCELSANYLGTEWPAKKGNAHIFYVCIGESEDEVYSQAEAISKICEENGAIEVLIAETKAEQDNILKIRGEIASAQKAEGSVGDFLDICVPPASLTVLMGRILEIEEKYDTRIPVTGHSVDGNLHPTPLKELADRGLLEKVTEDIYKETIRLGGVISGEHGLGTIRLHNCPLWPDPKIWDIMRGIKRALDPNNILNPHRAFPA</sequence>
<evidence type="ECO:0000256" key="1">
    <source>
        <dbReference type="ARBA" id="ARBA00001974"/>
    </source>
</evidence>
<feature type="non-terminal residue" evidence="6">
    <location>
        <position position="1"/>
    </location>
</feature>
<dbReference type="PANTHER" id="PTHR42934">
    <property type="entry name" value="GLYCOLATE OXIDASE SUBUNIT GLCD"/>
    <property type="match status" value="1"/>
</dbReference>
<dbReference type="AlphaFoldDB" id="X1KZS5"/>
<keyword evidence="3" id="KW-0274">FAD</keyword>
<dbReference type="PANTHER" id="PTHR42934:SF2">
    <property type="entry name" value="GLYCOLATE OXIDASE SUBUNIT GLCD"/>
    <property type="match status" value="1"/>
</dbReference>
<name>X1KZS5_9ZZZZ</name>
<evidence type="ECO:0000256" key="2">
    <source>
        <dbReference type="ARBA" id="ARBA00022630"/>
    </source>
</evidence>
<dbReference type="GO" id="GO:0016491">
    <property type="term" value="F:oxidoreductase activity"/>
    <property type="evidence" value="ECO:0007669"/>
    <property type="project" value="UniProtKB-KW"/>
</dbReference>
<accession>X1KZS5</accession>
<comment type="cofactor">
    <cofactor evidence="1">
        <name>FAD</name>
        <dbReference type="ChEBI" id="CHEBI:57692"/>
    </cofactor>
</comment>
<evidence type="ECO:0000256" key="4">
    <source>
        <dbReference type="ARBA" id="ARBA00023002"/>
    </source>
</evidence>
<proteinExistence type="predicted"/>
<dbReference type="InterPro" id="IPR016169">
    <property type="entry name" value="FAD-bd_PCMH_sub2"/>
</dbReference>
<protein>
    <recommendedName>
        <fullName evidence="5">FAD-binding PCMH-type domain-containing protein</fullName>
    </recommendedName>
</protein>
<dbReference type="GO" id="GO:0071949">
    <property type="term" value="F:FAD binding"/>
    <property type="evidence" value="ECO:0007669"/>
    <property type="project" value="InterPro"/>
</dbReference>
<reference evidence="6" key="1">
    <citation type="journal article" date="2014" name="Front. Microbiol.">
        <title>High frequency of phylogenetically diverse reductive dehalogenase-homologous genes in deep subseafloor sedimentary metagenomes.</title>
        <authorList>
            <person name="Kawai M."/>
            <person name="Futagami T."/>
            <person name="Toyoda A."/>
            <person name="Takaki Y."/>
            <person name="Nishi S."/>
            <person name="Hori S."/>
            <person name="Arai W."/>
            <person name="Tsubouchi T."/>
            <person name="Morono Y."/>
            <person name="Uchiyama I."/>
            <person name="Ito T."/>
            <person name="Fujiyama A."/>
            <person name="Inagaki F."/>
            <person name="Takami H."/>
        </authorList>
    </citation>
    <scope>NUCLEOTIDE SEQUENCE</scope>
    <source>
        <strain evidence="6">Expedition CK06-06</strain>
    </source>
</reference>
<dbReference type="Gene3D" id="1.10.45.10">
    <property type="entry name" value="Vanillyl-alcohol Oxidase, Chain A, domain 4"/>
    <property type="match status" value="1"/>
</dbReference>